<dbReference type="EC" id="3.5.1.1" evidence="1"/>
<evidence type="ECO:0000256" key="5">
    <source>
        <dbReference type="ARBA" id="ARBA00061199"/>
    </source>
</evidence>
<dbReference type="OrthoDB" id="542841at2759"/>
<dbReference type="InterPro" id="IPR037152">
    <property type="entry name" value="L-asparaginase_N_sf"/>
</dbReference>
<feature type="active site" evidence="7">
    <location>
        <position position="20"/>
    </location>
</feature>
<dbReference type="InterPro" id="IPR041725">
    <property type="entry name" value="L-asparaginase_I"/>
</dbReference>
<dbReference type="SMART" id="SM00248">
    <property type="entry name" value="ANK"/>
    <property type="match status" value="2"/>
</dbReference>
<dbReference type="InterPro" id="IPR040919">
    <property type="entry name" value="Asparaginase_C"/>
</dbReference>
<dbReference type="InterPro" id="IPR006034">
    <property type="entry name" value="Asparaginase/glutaminase-like"/>
</dbReference>
<dbReference type="PROSITE" id="PS00144">
    <property type="entry name" value="ASN_GLN_ASE_1"/>
    <property type="match status" value="1"/>
</dbReference>
<dbReference type="Gene3D" id="3.40.50.40">
    <property type="match status" value="1"/>
</dbReference>
<gene>
    <name evidence="12" type="ORF">EIP91_001681</name>
</gene>
<evidence type="ECO:0000256" key="6">
    <source>
        <dbReference type="PROSITE-ProRule" id="PRU00023"/>
    </source>
</evidence>
<dbReference type="InterPro" id="IPR027474">
    <property type="entry name" value="L-asparaginase_N"/>
</dbReference>
<dbReference type="CDD" id="cd08963">
    <property type="entry name" value="L-asparaginase_I"/>
    <property type="match status" value="1"/>
</dbReference>
<evidence type="ECO:0000256" key="9">
    <source>
        <dbReference type="SAM" id="MobiDB-lite"/>
    </source>
</evidence>
<dbReference type="SMART" id="SM00870">
    <property type="entry name" value="Asparaginase"/>
    <property type="match status" value="1"/>
</dbReference>
<dbReference type="PIRSF" id="PIRSF001220">
    <property type="entry name" value="L-ASNase_gatD"/>
    <property type="match status" value="1"/>
</dbReference>
<feature type="active site" evidence="8">
    <location>
        <position position="208"/>
    </location>
</feature>
<comment type="similarity">
    <text evidence="5">In the N-terminal section; belongs to the asparaginase 1 family.</text>
</comment>
<dbReference type="PANTHER" id="PTHR11707:SF28">
    <property type="entry name" value="60 KDA LYSOPHOSPHOLIPASE"/>
    <property type="match status" value="1"/>
</dbReference>
<keyword evidence="13" id="KW-1185">Reference proteome</keyword>
<dbReference type="PROSITE" id="PS51732">
    <property type="entry name" value="ASN_GLN_ASE_3"/>
    <property type="match status" value="1"/>
</dbReference>
<evidence type="ECO:0000256" key="8">
    <source>
        <dbReference type="PROSITE-ProRule" id="PRU10100"/>
    </source>
</evidence>
<evidence type="ECO:0000256" key="7">
    <source>
        <dbReference type="PROSITE-ProRule" id="PRU10099"/>
    </source>
</evidence>
<dbReference type="FunFam" id="3.40.50.40:FF:000001">
    <property type="entry name" value="L-asparaginase 1"/>
    <property type="match status" value="1"/>
</dbReference>
<dbReference type="SUPFAM" id="SSF53774">
    <property type="entry name" value="Glutaminase/Asparaginase"/>
    <property type="match status" value="2"/>
</dbReference>
<dbReference type="Pfam" id="PF00710">
    <property type="entry name" value="Asparaginase"/>
    <property type="match status" value="1"/>
</dbReference>
<feature type="domain" description="L-asparaginase N-terminal" evidence="10">
    <location>
        <begin position="170"/>
        <end position="310"/>
    </location>
</feature>
<dbReference type="Proteomes" id="UP000292702">
    <property type="component" value="Unassembled WGS sequence"/>
</dbReference>
<keyword evidence="4 6" id="KW-0040">ANK repeat</keyword>
<dbReference type="PIRSF" id="PIRSF500176">
    <property type="entry name" value="L_ASNase"/>
    <property type="match status" value="1"/>
</dbReference>
<dbReference type="EMBL" id="RWJN01000146">
    <property type="protein sequence ID" value="TCD66187.1"/>
    <property type="molecule type" value="Genomic_DNA"/>
</dbReference>
<evidence type="ECO:0000259" key="10">
    <source>
        <dbReference type="Pfam" id="PF00710"/>
    </source>
</evidence>
<evidence type="ECO:0000256" key="4">
    <source>
        <dbReference type="ARBA" id="ARBA00023043"/>
    </source>
</evidence>
<dbReference type="Pfam" id="PF12796">
    <property type="entry name" value="Ank_2"/>
    <property type="match status" value="1"/>
</dbReference>
<dbReference type="Pfam" id="PF17763">
    <property type="entry name" value="Asparaginase_C"/>
    <property type="match status" value="1"/>
</dbReference>
<dbReference type="InterPro" id="IPR020827">
    <property type="entry name" value="Asparaginase/glutaminase_AS1"/>
</dbReference>
<dbReference type="PROSITE" id="PS00917">
    <property type="entry name" value="ASN_GLN_ASE_2"/>
    <property type="match status" value="1"/>
</dbReference>
<dbReference type="InterPro" id="IPR036770">
    <property type="entry name" value="Ankyrin_rpt-contain_sf"/>
</dbReference>
<dbReference type="InterPro" id="IPR027473">
    <property type="entry name" value="L-asparaginase_C"/>
</dbReference>
<dbReference type="PRINTS" id="PR00139">
    <property type="entry name" value="ASNGLNASE"/>
</dbReference>
<dbReference type="FunFam" id="3.40.50.1170:FF:000003">
    <property type="entry name" value="60 kDa lysophospholipase"/>
    <property type="match status" value="1"/>
</dbReference>
<dbReference type="SFLD" id="SFLDS00057">
    <property type="entry name" value="Glutaminase/Asparaginase"/>
    <property type="match status" value="1"/>
</dbReference>
<dbReference type="GO" id="GO:0006528">
    <property type="term" value="P:asparagine metabolic process"/>
    <property type="evidence" value="ECO:0007669"/>
    <property type="project" value="UniProtKB-ARBA"/>
</dbReference>
<dbReference type="InterPro" id="IPR027475">
    <property type="entry name" value="Asparaginase/glutaminase_AS2"/>
</dbReference>
<feature type="compositionally biased region" description="Polar residues" evidence="9">
    <location>
        <begin position="84"/>
        <end position="93"/>
    </location>
</feature>
<dbReference type="GO" id="GO:0004067">
    <property type="term" value="F:asparaginase activity"/>
    <property type="evidence" value="ECO:0007669"/>
    <property type="project" value="UniProtKB-UniRule"/>
</dbReference>
<organism evidence="12 13">
    <name type="scientific">Steccherinum ochraceum</name>
    <dbReference type="NCBI Taxonomy" id="92696"/>
    <lineage>
        <taxon>Eukaryota</taxon>
        <taxon>Fungi</taxon>
        <taxon>Dikarya</taxon>
        <taxon>Basidiomycota</taxon>
        <taxon>Agaricomycotina</taxon>
        <taxon>Agaricomycetes</taxon>
        <taxon>Polyporales</taxon>
        <taxon>Steccherinaceae</taxon>
        <taxon>Steccherinum</taxon>
    </lineage>
</organism>
<protein>
    <recommendedName>
        <fullName evidence="1">asparaginase</fullName>
        <ecNumber evidence="1">3.5.1.1</ecNumber>
    </recommendedName>
</protein>
<evidence type="ECO:0000259" key="11">
    <source>
        <dbReference type="Pfam" id="PF17763"/>
    </source>
</evidence>
<dbReference type="Gene3D" id="3.40.50.1170">
    <property type="entry name" value="L-asparaginase, N-terminal domain"/>
    <property type="match status" value="1"/>
</dbReference>
<dbReference type="AlphaFoldDB" id="A0A4V2MWG6"/>
<reference evidence="12 13" key="1">
    <citation type="submission" date="2018-11" db="EMBL/GenBank/DDBJ databases">
        <title>Genome assembly of Steccherinum ochraceum LE-BIN_3174, the white-rot fungus of the Steccherinaceae family (The Residual Polyporoid clade, Polyporales, Basidiomycota).</title>
        <authorList>
            <person name="Fedorova T.V."/>
            <person name="Glazunova O.A."/>
            <person name="Landesman E.O."/>
            <person name="Moiseenko K.V."/>
            <person name="Psurtseva N.V."/>
            <person name="Savinova O.S."/>
            <person name="Shakhova N.V."/>
            <person name="Tyazhelova T.V."/>
            <person name="Vasina D.V."/>
        </authorList>
    </citation>
    <scope>NUCLEOTIDE SEQUENCE [LARGE SCALE GENOMIC DNA]</scope>
    <source>
        <strain evidence="12 13">LE-BIN_3174</strain>
    </source>
</reference>
<sequence>MELSQPSDESKVLVIYTGGTIGMLVGQQGYVPEPYFLTETLRSQHRFHDPLEESLFSHSASVEGFREWSSQSGRATPVSHPLGSRSSSPQPESLTHAAHHPIPLVVRSSRPIGEPELLSTTAGKGHHSPRHVVCTKVDEHLYEAHLPSLVTPRTATTGSNSKRIRYAILEWSPLLDSSNIEIDDWIRIATEIELNYATFDAFVVLHGTDTMSYTSSALSFLLEDLGKTVIVTGAQIPLSQLRNDAVDNLLGALTIAGHYIIPECCLFFNHTLYRGNRVSKFSSNDFNAFDSPNFPPLVNVGIDIAVNWNDVIRQTGLRRFRAHKSMSPNVATMRLFPGITAATVHAFLMPPTQGVVLETFGAGNAPQRADLMAALKEACDRGVVIVAISQCAKGSVSAAYETGRSLLSVGVVSGGDMTPECALTKLGYLLGKSELSPSQVRSLISTPLRGDISLPSIQIPSNRTAQGSTIDDTLANIQGLLSQAVRLSSTRTRDPTPKIVVSPEDQESVVEAAAPWSWTAADASLTEVSLLPFLINLAAAKDDVEAIEFCLSSEISVHTEQQDLEVQMKRNTAIRGGVVNCIDPASGRSPLHVAALNGSLRSIEALLAAGALVHLRDSLGHTALYYAARQGHESAVDLLTTAGANLGGSDIDGGFAPLITKRAALAGDDRAVKLWAKTGVQ</sequence>
<evidence type="ECO:0000256" key="1">
    <source>
        <dbReference type="ARBA" id="ARBA00012920"/>
    </source>
</evidence>
<feature type="repeat" description="ANK" evidence="6">
    <location>
        <begin position="586"/>
        <end position="618"/>
    </location>
</feature>
<dbReference type="InterPro" id="IPR002110">
    <property type="entry name" value="Ankyrin_rpt"/>
</dbReference>
<dbReference type="PROSITE" id="PS50088">
    <property type="entry name" value="ANK_REPEAT"/>
    <property type="match status" value="2"/>
</dbReference>
<evidence type="ECO:0000256" key="3">
    <source>
        <dbReference type="ARBA" id="ARBA00022801"/>
    </source>
</evidence>
<dbReference type="PROSITE" id="PS50297">
    <property type="entry name" value="ANK_REP_REGION"/>
    <property type="match status" value="2"/>
</dbReference>
<evidence type="ECO:0000313" key="12">
    <source>
        <dbReference type="EMBL" id="TCD66187.1"/>
    </source>
</evidence>
<accession>A0A4V2MWG6</accession>
<comment type="caution">
    <text evidence="12">The sequence shown here is derived from an EMBL/GenBank/DDBJ whole genome shotgun (WGS) entry which is preliminary data.</text>
</comment>
<dbReference type="InterPro" id="IPR036152">
    <property type="entry name" value="Asp/glu_Ase-like_sf"/>
</dbReference>
<keyword evidence="2" id="KW-0677">Repeat</keyword>
<dbReference type="PANTHER" id="PTHR11707">
    <property type="entry name" value="L-ASPARAGINASE"/>
    <property type="match status" value="1"/>
</dbReference>
<dbReference type="Gene3D" id="1.25.40.20">
    <property type="entry name" value="Ankyrin repeat-containing domain"/>
    <property type="match status" value="1"/>
</dbReference>
<dbReference type="STRING" id="92696.A0A4V2MWG6"/>
<keyword evidence="3" id="KW-0378">Hydrolase</keyword>
<feature type="region of interest" description="Disordered" evidence="9">
    <location>
        <begin position="67"/>
        <end position="95"/>
    </location>
</feature>
<feature type="repeat" description="ANK" evidence="6">
    <location>
        <begin position="619"/>
        <end position="651"/>
    </location>
</feature>
<dbReference type="SUPFAM" id="SSF48403">
    <property type="entry name" value="Ankyrin repeat"/>
    <property type="match status" value="1"/>
</dbReference>
<feature type="domain" description="Asparaginase/glutaminase C-terminal" evidence="11">
    <location>
        <begin position="329"/>
        <end position="443"/>
    </location>
</feature>
<evidence type="ECO:0000313" key="13">
    <source>
        <dbReference type="Proteomes" id="UP000292702"/>
    </source>
</evidence>
<proteinExistence type="inferred from homology"/>
<evidence type="ECO:0000256" key="2">
    <source>
        <dbReference type="ARBA" id="ARBA00022737"/>
    </source>
</evidence>
<name>A0A4V2MWG6_9APHY</name>